<proteinExistence type="predicted"/>
<feature type="non-terminal residue" evidence="2">
    <location>
        <position position="1"/>
    </location>
</feature>
<evidence type="ECO:0000256" key="1">
    <source>
        <dbReference type="SAM" id="Phobius"/>
    </source>
</evidence>
<protein>
    <recommendedName>
        <fullName evidence="3">Xanthine permease</fullName>
    </recommendedName>
</protein>
<keyword evidence="1" id="KW-0472">Membrane</keyword>
<comment type="caution">
    <text evidence="2">The sequence shown here is derived from an EMBL/GenBank/DDBJ whole genome shotgun (WGS) entry which is preliminary data.</text>
</comment>
<reference evidence="2" key="1">
    <citation type="submission" date="2013-12" db="EMBL/GenBank/DDBJ databases">
        <title>A Varibaculum cambriense genome reconstructed from a premature infant gut community with otherwise low bacterial novelty that shifts toward anaerobic metabolism during the third week of life.</title>
        <authorList>
            <person name="Brown C.T."/>
            <person name="Sharon I."/>
            <person name="Thomas B.C."/>
            <person name="Castelle C.J."/>
            <person name="Morowitz M.J."/>
            <person name="Banfield J.F."/>
        </authorList>
    </citation>
    <scope>NUCLEOTIDE SEQUENCE</scope>
</reference>
<keyword evidence="1" id="KW-1133">Transmembrane helix</keyword>
<dbReference type="EMBL" id="AZMM01006613">
    <property type="protein sequence ID" value="ETJ39517.1"/>
    <property type="molecule type" value="Genomic_DNA"/>
</dbReference>
<evidence type="ECO:0000313" key="2">
    <source>
        <dbReference type="EMBL" id="ETJ39517.1"/>
    </source>
</evidence>
<sequence length="52" mass="5712">IGNVPEVLAQCPEWVSNIFAQNGIIMTFVVATVLNLILPRNNEEAKKEQMGA</sequence>
<gene>
    <name evidence="2" type="ORF">Q604_UNBC06613G0001</name>
</gene>
<organism evidence="2">
    <name type="scientific">human gut metagenome</name>
    <dbReference type="NCBI Taxonomy" id="408170"/>
    <lineage>
        <taxon>unclassified sequences</taxon>
        <taxon>metagenomes</taxon>
        <taxon>organismal metagenomes</taxon>
    </lineage>
</organism>
<accession>W1YAI6</accession>
<dbReference type="AlphaFoldDB" id="W1YAI6"/>
<feature type="transmembrane region" description="Helical" evidence="1">
    <location>
        <begin position="18"/>
        <end position="38"/>
    </location>
</feature>
<keyword evidence="1" id="KW-0812">Transmembrane</keyword>
<name>W1YAI6_9ZZZZ</name>
<evidence type="ECO:0008006" key="3">
    <source>
        <dbReference type="Google" id="ProtNLM"/>
    </source>
</evidence>